<reference evidence="2 3" key="2">
    <citation type="submission" date="2018-11" db="EMBL/GenBank/DDBJ databases">
        <authorList>
            <consortium name="Pathogen Informatics"/>
        </authorList>
    </citation>
    <scope>NUCLEOTIDE SEQUENCE [LARGE SCALE GENOMIC DNA]</scope>
</reference>
<evidence type="ECO:0000313" key="3">
    <source>
        <dbReference type="Proteomes" id="UP000270296"/>
    </source>
</evidence>
<proteinExistence type="predicted"/>
<feature type="compositionally biased region" description="Basic and acidic residues" evidence="1">
    <location>
        <begin position="31"/>
        <end position="50"/>
    </location>
</feature>
<keyword evidence="3" id="KW-1185">Reference proteome</keyword>
<evidence type="ECO:0000256" key="1">
    <source>
        <dbReference type="SAM" id="MobiDB-lite"/>
    </source>
</evidence>
<reference evidence="4" key="1">
    <citation type="submission" date="2016-06" db="UniProtKB">
        <authorList>
            <consortium name="WormBaseParasite"/>
        </authorList>
    </citation>
    <scope>IDENTIFICATION</scope>
</reference>
<dbReference type="WBParaSite" id="SBAD_0000431201-mRNA-1">
    <property type="protein sequence ID" value="SBAD_0000431201-mRNA-1"/>
    <property type="gene ID" value="SBAD_0000431201"/>
</dbReference>
<gene>
    <name evidence="2" type="ORF">SBAD_LOCUS4131</name>
</gene>
<evidence type="ECO:0000313" key="4">
    <source>
        <dbReference type="WBParaSite" id="SBAD_0000431201-mRNA-1"/>
    </source>
</evidence>
<protein>
    <submittedName>
        <fullName evidence="2 4">Uncharacterized protein</fullName>
    </submittedName>
</protein>
<accession>A0A183IKI5</accession>
<dbReference type="EMBL" id="UZAM01008145">
    <property type="protein sequence ID" value="VDP03462.1"/>
    <property type="molecule type" value="Genomic_DNA"/>
</dbReference>
<dbReference type="Proteomes" id="UP000270296">
    <property type="component" value="Unassembled WGS sequence"/>
</dbReference>
<sequence length="69" mass="8176">MHWEKWAPEQLSLKLSLVDERNEANQIQSRSPRDLSDRDDRTVRHSEMPRHLSKMQESGNLNCAEQGFR</sequence>
<organism evidence="4">
    <name type="scientific">Soboliphyme baturini</name>
    <dbReference type="NCBI Taxonomy" id="241478"/>
    <lineage>
        <taxon>Eukaryota</taxon>
        <taxon>Metazoa</taxon>
        <taxon>Ecdysozoa</taxon>
        <taxon>Nematoda</taxon>
        <taxon>Enoplea</taxon>
        <taxon>Dorylaimia</taxon>
        <taxon>Dioctophymatida</taxon>
        <taxon>Dioctophymatoidea</taxon>
        <taxon>Soboliphymatidae</taxon>
        <taxon>Soboliphyme</taxon>
    </lineage>
</organism>
<feature type="region of interest" description="Disordered" evidence="1">
    <location>
        <begin position="22"/>
        <end position="69"/>
    </location>
</feature>
<evidence type="ECO:0000313" key="2">
    <source>
        <dbReference type="EMBL" id="VDP03462.1"/>
    </source>
</evidence>
<dbReference type="AlphaFoldDB" id="A0A183IKI5"/>
<name>A0A183IKI5_9BILA</name>